<dbReference type="CTD" id="8235722"/>
<keyword evidence="8" id="KW-0539">Nucleus</keyword>
<evidence type="ECO:0000313" key="14">
    <source>
        <dbReference type="Proteomes" id="UP000009046"/>
    </source>
</evidence>
<name>E0VWP5_PEDHC</name>
<dbReference type="GO" id="GO:0006357">
    <property type="term" value="P:regulation of transcription by RNA polymerase II"/>
    <property type="evidence" value="ECO:0007669"/>
    <property type="project" value="TreeGrafter"/>
</dbReference>
<evidence type="ECO:0000313" key="13">
    <source>
        <dbReference type="EnsemblMetazoa" id="PHUM489600-PA"/>
    </source>
</evidence>
<dbReference type="GO" id="GO:0005634">
    <property type="term" value="C:nucleus"/>
    <property type="evidence" value="ECO:0007669"/>
    <property type="project" value="UniProtKB-SubCell"/>
</dbReference>
<sequence length="225" mass="25642">MPRYPQVIEFRCTWPGCTYSICDLSSIEYHVRQTHLGPKNETDLEGDLSDHEEEFYYTEVEVSRADVMTNTVVTLPVHPHKDMCRPSHEDPDYQKTKGYPIVRSSNNTPTANTPWSSFTKQMKLGNSYTGIQPDISSNRSNNNNNNNNSNNNNRAFTFGSSEMSWQPSSLSASAPNKINVSKTPGSPTRKARGETKKCRKVYGMEHRELWCTQCKWKKACSRFGD</sequence>
<dbReference type="RefSeq" id="XP_002430539.1">
    <property type="nucleotide sequence ID" value="XM_002430494.1"/>
</dbReference>
<feature type="compositionally biased region" description="Polar residues" evidence="10">
    <location>
        <begin position="167"/>
        <end position="186"/>
    </location>
</feature>
<evidence type="ECO:0000256" key="9">
    <source>
        <dbReference type="PROSITE-ProRule" id="PRU00042"/>
    </source>
</evidence>
<evidence type="ECO:0000256" key="6">
    <source>
        <dbReference type="ARBA" id="ARBA00023125"/>
    </source>
</evidence>
<feature type="region of interest" description="Disordered" evidence="10">
    <location>
        <begin position="167"/>
        <end position="195"/>
    </location>
</feature>
<dbReference type="eggNOG" id="ENOG502SCW3">
    <property type="taxonomic scope" value="Eukaryota"/>
</dbReference>
<dbReference type="GO" id="GO:0003700">
    <property type="term" value="F:DNA-binding transcription factor activity"/>
    <property type="evidence" value="ECO:0007669"/>
    <property type="project" value="TreeGrafter"/>
</dbReference>
<evidence type="ECO:0000256" key="2">
    <source>
        <dbReference type="ARBA" id="ARBA00022723"/>
    </source>
</evidence>
<feature type="compositionally biased region" description="Low complexity" evidence="10">
    <location>
        <begin position="136"/>
        <end position="154"/>
    </location>
</feature>
<protein>
    <submittedName>
        <fullName evidence="12 13">Zinc finger protein, putative</fullName>
    </submittedName>
</protein>
<feature type="region of interest" description="Disordered" evidence="10">
    <location>
        <begin position="128"/>
        <end position="155"/>
    </location>
</feature>
<reference evidence="12" key="2">
    <citation type="submission" date="2007-04" db="EMBL/GenBank/DDBJ databases">
        <title>The genome of the human body louse.</title>
        <authorList>
            <consortium name="The Human Body Louse Genome Consortium"/>
            <person name="Kirkness E."/>
            <person name="Walenz B."/>
            <person name="Hass B."/>
            <person name="Bruggner R."/>
            <person name="Strausberg R."/>
        </authorList>
    </citation>
    <scope>NUCLEOTIDE SEQUENCE</scope>
    <source>
        <strain evidence="12">USDA</strain>
    </source>
</reference>
<dbReference type="InterPro" id="IPR052253">
    <property type="entry name" value="CR1/CR2-DNA-binding_regulator"/>
</dbReference>
<dbReference type="PROSITE" id="PS50157">
    <property type="entry name" value="ZINC_FINGER_C2H2_2"/>
    <property type="match status" value="1"/>
</dbReference>
<organism>
    <name type="scientific">Pediculus humanus subsp. corporis</name>
    <name type="common">Body louse</name>
    <dbReference type="NCBI Taxonomy" id="121224"/>
    <lineage>
        <taxon>Eukaryota</taxon>
        <taxon>Metazoa</taxon>
        <taxon>Ecdysozoa</taxon>
        <taxon>Arthropoda</taxon>
        <taxon>Hexapoda</taxon>
        <taxon>Insecta</taxon>
        <taxon>Pterygota</taxon>
        <taxon>Neoptera</taxon>
        <taxon>Paraneoptera</taxon>
        <taxon>Psocodea</taxon>
        <taxon>Troctomorpha</taxon>
        <taxon>Phthiraptera</taxon>
        <taxon>Anoplura</taxon>
        <taxon>Pediculidae</taxon>
        <taxon>Pediculus</taxon>
    </lineage>
</organism>
<reference evidence="13" key="3">
    <citation type="submission" date="2020-05" db="UniProtKB">
        <authorList>
            <consortium name="EnsemblMetazoa"/>
        </authorList>
    </citation>
    <scope>IDENTIFICATION</scope>
    <source>
        <strain evidence="13">USDA</strain>
    </source>
</reference>
<dbReference type="SMART" id="SM01366">
    <property type="entry name" value="c-clamp"/>
    <property type="match status" value="1"/>
</dbReference>
<dbReference type="GeneID" id="8235722"/>
<comment type="subcellular location">
    <subcellularLocation>
        <location evidence="1">Nucleus</location>
    </subcellularLocation>
</comment>
<evidence type="ECO:0000259" key="11">
    <source>
        <dbReference type="PROSITE" id="PS50157"/>
    </source>
</evidence>
<dbReference type="PANTHER" id="PTHR13006:SF9">
    <property type="entry name" value="GLUCOSE TRANSPORTER 4 ENHANCER FACTOR, ISOFORM G"/>
    <property type="match status" value="1"/>
</dbReference>
<evidence type="ECO:0000256" key="7">
    <source>
        <dbReference type="ARBA" id="ARBA00023163"/>
    </source>
</evidence>
<keyword evidence="14" id="KW-1185">Reference proteome</keyword>
<keyword evidence="2" id="KW-0479">Metal-binding</keyword>
<proteinExistence type="predicted"/>
<dbReference type="PROSITE" id="PS00028">
    <property type="entry name" value="ZINC_FINGER_C2H2_1"/>
    <property type="match status" value="1"/>
</dbReference>
<dbReference type="OrthoDB" id="5950721at2759"/>
<dbReference type="InterPro" id="IPR013087">
    <property type="entry name" value="Znf_C2H2_type"/>
</dbReference>
<keyword evidence="3 9" id="KW-0863">Zinc-finger</keyword>
<keyword evidence="6" id="KW-0238">DNA-binding</keyword>
<evidence type="ECO:0000256" key="3">
    <source>
        <dbReference type="ARBA" id="ARBA00022771"/>
    </source>
</evidence>
<feature type="domain" description="C2H2-type" evidence="11">
    <location>
        <begin position="10"/>
        <end position="40"/>
    </location>
</feature>
<dbReference type="InParanoid" id="E0VWP5"/>
<dbReference type="Proteomes" id="UP000009046">
    <property type="component" value="Unassembled WGS sequence"/>
</dbReference>
<gene>
    <name evidence="13" type="primary">8235722</name>
    <name evidence="12" type="ORF">Phum_PHUM489600</name>
</gene>
<dbReference type="GO" id="GO:0000978">
    <property type="term" value="F:RNA polymerase II cis-regulatory region sequence-specific DNA binding"/>
    <property type="evidence" value="ECO:0007669"/>
    <property type="project" value="TreeGrafter"/>
</dbReference>
<evidence type="ECO:0000256" key="4">
    <source>
        <dbReference type="ARBA" id="ARBA00022833"/>
    </source>
</evidence>
<dbReference type="EMBL" id="AAZO01005927">
    <property type="status" value="NOT_ANNOTATED_CDS"/>
    <property type="molecule type" value="Genomic_DNA"/>
</dbReference>
<dbReference type="PANTHER" id="PTHR13006">
    <property type="entry name" value="PAPILLOMAVIRUS REGULATORY FACTOR PRF-1"/>
    <property type="match status" value="1"/>
</dbReference>
<evidence type="ECO:0000256" key="1">
    <source>
        <dbReference type="ARBA" id="ARBA00004123"/>
    </source>
</evidence>
<dbReference type="OMA" id="ITAHVRN"/>
<dbReference type="HOGENOM" id="CLU_032989_0_1_1"/>
<evidence type="ECO:0000256" key="5">
    <source>
        <dbReference type="ARBA" id="ARBA00023015"/>
    </source>
</evidence>
<dbReference type="KEGG" id="phu:Phum_PHUM489600"/>
<dbReference type="STRING" id="121224.E0VWP5"/>
<accession>E0VWP5</accession>
<dbReference type="EMBL" id="DS235823">
    <property type="protein sequence ID" value="EEB17801.1"/>
    <property type="molecule type" value="Genomic_DNA"/>
</dbReference>
<dbReference type="GO" id="GO:0008270">
    <property type="term" value="F:zinc ion binding"/>
    <property type="evidence" value="ECO:0007669"/>
    <property type="project" value="UniProtKB-KW"/>
</dbReference>
<evidence type="ECO:0000313" key="12">
    <source>
        <dbReference type="EMBL" id="EEB17801.1"/>
    </source>
</evidence>
<dbReference type="EnsemblMetazoa" id="PHUM489600-RA">
    <property type="protein sequence ID" value="PHUM489600-PA"/>
    <property type="gene ID" value="PHUM489600"/>
</dbReference>
<reference evidence="12" key="1">
    <citation type="submission" date="2007-04" db="EMBL/GenBank/DDBJ databases">
        <title>Annotation of Pediculus humanus corporis strain USDA.</title>
        <authorList>
            <person name="Kirkness E."/>
            <person name="Hannick L."/>
            <person name="Hass B."/>
            <person name="Bruggner R."/>
            <person name="Lawson D."/>
            <person name="Bidwell S."/>
            <person name="Joardar V."/>
            <person name="Caler E."/>
            <person name="Walenz B."/>
            <person name="Inman J."/>
            <person name="Schobel S."/>
            <person name="Galinsky K."/>
            <person name="Amedeo P."/>
            <person name="Strausberg R."/>
        </authorList>
    </citation>
    <scope>NUCLEOTIDE SEQUENCE</scope>
    <source>
        <strain evidence="12">USDA</strain>
    </source>
</reference>
<keyword evidence="7" id="KW-0804">Transcription</keyword>
<dbReference type="VEuPathDB" id="VectorBase:PHUM489600"/>
<dbReference type="AlphaFoldDB" id="E0VWP5"/>
<keyword evidence="5" id="KW-0805">Transcription regulation</keyword>
<keyword evidence="4" id="KW-0862">Zinc</keyword>
<evidence type="ECO:0000256" key="8">
    <source>
        <dbReference type="ARBA" id="ARBA00023242"/>
    </source>
</evidence>
<evidence type="ECO:0000256" key="10">
    <source>
        <dbReference type="SAM" id="MobiDB-lite"/>
    </source>
</evidence>